<dbReference type="GO" id="GO:0015159">
    <property type="term" value="F:polysaccharide transmembrane transporter activity"/>
    <property type="evidence" value="ECO:0007669"/>
    <property type="project" value="InterPro"/>
</dbReference>
<keyword evidence="6" id="KW-1185">Reference proteome</keyword>
<dbReference type="OrthoDB" id="9798876at2"/>
<evidence type="ECO:0000313" key="5">
    <source>
        <dbReference type="EMBL" id="ODA67728.1"/>
    </source>
</evidence>
<evidence type="ECO:0000256" key="1">
    <source>
        <dbReference type="ARBA" id="ARBA00022729"/>
    </source>
</evidence>
<dbReference type="AlphaFoldDB" id="A0A1E2S060"/>
<feature type="chain" id="PRO_5009116586" evidence="3">
    <location>
        <begin position="32"/>
        <end position="463"/>
    </location>
</feature>
<evidence type="ECO:0000259" key="4">
    <source>
        <dbReference type="Pfam" id="PF02563"/>
    </source>
</evidence>
<dbReference type="RefSeq" id="WP_069095038.1">
    <property type="nucleotide sequence ID" value="NZ_MASI01000003.1"/>
</dbReference>
<dbReference type="PATRIC" id="fig|1177755.3.peg.1768"/>
<keyword evidence="2" id="KW-0175">Coiled coil</keyword>
<organism evidence="5 6">
    <name type="scientific">Methyloligella halotolerans</name>
    <dbReference type="NCBI Taxonomy" id="1177755"/>
    <lineage>
        <taxon>Bacteria</taxon>
        <taxon>Pseudomonadati</taxon>
        <taxon>Pseudomonadota</taxon>
        <taxon>Alphaproteobacteria</taxon>
        <taxon>Hyphomicrobiales</taxon>
        <taxon>Hyphomicrobiaceae</taxon>
        <taxon>Methyloligella</taxon>
    </lineage>
</organism>
<dbReference type="EMBL" id="MASI01000003">
    <property type="protein sequence ID" value="ODA67728.1"/>
    <property type="molecule type" value="Genomic_DNA"/>
</dbReference>
<keyword evidence="1 3" id="KW-0732">Signal</keyword>
<protein>
    <submittedName>
        <fullName evidence="5">Polysaccharide biosynthesis/export protein</fullName>
    </submittedName>
</protein>
<evidence type="ECO:0000313" key="6">
    <source>
        <dbReference type="Proteomes" id="UP000095087"/>
    </source>
</evidence>
<evidence type="ECO:0000256" key="2">
    <source>
        <dbReference type="SAM" id="Coils"/>
    </source>
</evidence>
<dbReference type="Gene3D" id="3.30.1950.10">
    <property type="entry name" value="wza like domain"/>
    <property type="match status" value="1"/>
</dbReference>
<dbReference type="STRING" id="1177755.A7A08_01764"/>
<proteinExistence type="predicted"/>
<feature type="coiled-coil region" evidence="2">
    <location>
        <begin position="261"/>
        <end position="293"/>
    </location>
</feature>
<reference evidence="5 6" key="1">
    <citation type="submission" date="2016-07" db="EMBL/GenBank/DDBJ databases">
        <title>Draft genome sequence of Methyloligella halotolerans C2T (VKM B-2706T=CCUG 61687T=DSM 25045T), a halotolerant polyhydroxybutyrate accumulating methylotroph.</title>
        <authorList>
            <person name="Vasilenko O.V."/>
            <person name="Doronina N.V."/>
            <person name="Poroshina M.N."/>
            <person name="Tarlachkov S.V."/>
            <person name="Trotsenko Y.A."/>
        </authorList>
    </citation>
    <scope>NUCLEOTIDE SEQUENCE [LARGE SCALE GENOMIC DNA]</scope>
    <source>
        <strain evidence="5 6">VKM B-2706</strain>
    </source>
</reference>
<evidence type="ECO:0000256" key="3">
    <source>
        <dbReference type="SAM" id="SignalP"/>
    </source>
</evidence>
<feature type="signal peptide" evidence="3">
    <location>
        <begin position="1"/>
        <end position="31"/>
    </location>
</feature>
<name>A0A1E2S060_9HYPH</name>
<sequence>MTITHAYRFEMFALTLAAGFAIAGPPASVFAAENPEAIDSQPIADGTLSAKAGEIDDSERSPLPTNPLLLTIGDQLKITVFEAYGSGNGIEHPNGSALPTLIERPELSGEYVVQQDGLIVLPLIGAINTDGIALVDLPKAIERGFAAKRDGSIKASVQLVDRQPVYVTGDIAAPATVKHVPGMTVLQAAILAGAGHGAEQLDLQSRRIELAREEERLRQSTDRLGSLLAWDTVLKAERDGSVPKAPSALQAITTPEQADKLVDEVSRLRQLEREQKESERAGLDRSITAMQEELTLLHGRLAETQSWVGELEARVKKMQAVRQLGRMDNITYFAARNDLVVAKDRWEETKTSIVRLERDLTATRQSITQLQLDTVLKREKAIREGQEAIEQETITGATIGRLLQQAMAAPLPSSGSKRQSYRLMRRSPSGLKEFDADPMVELRPGDVLEILTAPATIGNTAVN</sequence>
<feature type="domain" description="Polysaccharide export protein N-terminal" evidence="4">
    <location>
        <begin position="67"/>
        <end position="150"/>
    </location>
</feature>
<dbReference type="PANTHER" id="PTHR33619">
    <property type="entry name" value="POLYSACCHARIDE EXPORT PROTEIN GFCE-RELATED"/>
    <property type="match status" value="1"/>
</dbReference>
<dbReference type="Proteomes" id="UP000095087">
    <property type="component" value="Unassembled WGS sequence"/>
</dbReference>
<accession>A0A1E2S060</accession>
<gene>
    <name evidence="5" type="ORF">A7A08_01764</name>
</gene>
<dbReference type="Pfam" id="PF02563">
    <property type="entry name" value="Poly_export"/>
    <property type="match status" value="1"/>
</dbReference>
<dbReference type="InterPro" id="IPR049712">
    <property type="entry name" value="Poly_export"/>
</dbReference>
<comment type="caution">
    <text evidence="5">The sequence shown here is derived from an EMBL/GenBank/DDBJ whole genome shotgun (WGS) entry which is preliminary data.</text>
</comment>
<dbReference type="InterPro" id="IPR003715">
    <property type="entry name" value="Poly_export_N"/>
</dbReference>
<dbReference type="PANTHER" id="PTHR33619:SF3">
    <property type="entry name" value="POLYSACCHARIDE EXPORT PROTEIN GFCE-RELATED"/>
    <property type="match status" value="1"/>
</dbReference>